<dbReference type="OrthoDB" id="256494at2"/>
<dbReference type="PANTHER" id="PTHR46274:SF6">
    <property type="entry name" value="TYR_PHOSPHATASE_2 DOMAIN-CONTAINING PROTEIN"/>
    <property type="match status" value="1"/>
</dbReference>
<dbReference type="EMBL" id="LR699119">
    <property type="protein sequence ID" value="VVC76406.1"/>
    <property type="molecule type" value="Genomic_DNA"/>
</dbReference>
<gene>
    <name evidence="2" type="ORF">AQUSIP_17180</name>
</gene>
<dbReference type="KEGG" id="asip:AQUSIP_17180"/>
<dbReference type="InterPro" id="IPR000387">
    <property type="entry name" value="Tyr_Pase_dom"/>
</dbReference>
<feature type="domain" description="Tyrosine specific protein phosphatases" evidence="1">
    <location>
        <begin position="163"/>
        <end position="244"/>
    </location>
</feature>
<protein>
    <recommendedName>
        <fullName evidence="1">Tyrosine specific protein phosphatases domain-containing protein</fullName>
    </recommendedName>
</protein>
<dbReference type="Gene3D" id="3.90.190.10">
    <property type="entry name" value="Protein tyrosine phosphatase superfamily"/>
    <property type="match status" value="1"/>
</dbReference>
<dbReference type="PROSITE" id="PS00383">
    <property type="entry name" value="TYR_PHOSPHATASE_1"/>
    <property type="match status" value="1"/>
</dbReference>
<dbReference type="Pfam" id="PF00782">
    <property type="entry name" value="DSPc"/>
    <property type="match status" value="1"/>
</dbReference>
<dbReference type="Proteomes" id="UP000324194">
    <property type="component" value="Chromosome 1"/>
</dbReference>
<dbReference type="AlphaFoldDB" id="A0A5E4PJD0"/>
<dbReference type="PROSITE" id="PS50056">
    <property type="entry name" value="TYR_PHOSPHATASE_2"/>
    <property type="match status" value="1"/>
</dbReference>
<name>A0A5E4PJD0_9COXI</name>
<proteinExistence type="predicted"/>
<evidence type="ECO:0000259" key="1">
    <source>
        <dbReference type="PROSITE" id="PS50056"/>
    </source>
</evidence>
<evidence type="ECO:0000313" key="3">
    <source>
        <dbReference type="Proteomes" id="UP000324194"/>
    </source>
</evidence>
<dbReference type="SUPFAM" id="SSF52799">
    <property type="entry name" value="(Phosphotyrosine protein) phosphatases II"/>
    <property type="match status" value="1"/>
</dbReference>
<evidence type="ECO:0000313" key="2">
    <source>
        <dbReference type="EMBL" id="VVC76406.1"/>
    </source>
</evidence>
<reference evidence="2 3" key="1">
    <citation type="submission" date="2019-08" db="EMBL/GenBank/DDBJ databases">
        <authorList>
            <person name="Guy L."/>
        </authorList>
    </citation>
    <scope>NUCLEOTIDE SEQUENCE [LARGE SCALE GENOMIC DNA]</scope>
    <source>
        <strain evidence="2 3">SGT-108</strain>
    </source>
</reference>
<accession>A0A5E4PJD0</accession>
<dbReference type="PANTHER" id="PTHR46274">
    <property type="entry name" value="PHOSPHATIDYLINOSITOL PHOSPHATASE"/>
    <property type="match status" value="1"/>
</dbReference>
<dbReference type="InterPro" id="IPR029021">
    <property type="entry name" value="Prot-tyrosine_phosphatase-like"/>
</dbReference>
<dbReference type="InterPro" id="IPR000340">
    <property type="entry name" value="Dual-sp_phosphatase_cat-dom"/>
</dbReference>
<keyword evidence="3" id="KW-1185">Reference proteome</keyword>
<sequence>MKSSTEVLLDEDSLKRHFNFVTPGSLKVLKFKVSNRYNEVKNKKKKSKIEKSDEIETGEILQDIKDEKVKSRNPMDVVAKGIILGVIPKSTQLDDIVKEARKNPEQAKSIHIFSITDEFEQGMPGMLQPKELELREIQEKYPDIQFKHHQVPMTDFGAEISPQAILAAVYKMRKIIEEGGTVYIHCKAGRARSAMIVAAYLAIFGDEKELTVKSDDPANPPLSQAVTHLKHKRSQVALHEDKVSDWKNLMQIKGVAKLQKAQEAVNLHHAIKNELIIGGAVNLKTDDYIKKFNECAKNNWKEMHWDRPSVKKASGIKKLIEKFKNEPSWHYRNGSTTLSTLEFKNELINMTSFKQLKIYATQFQNALKPTSKRTAYINKFFKQIYESQNDDWYDKLKKGEGPLWKLYHNSKATNEIRAAIDLFIAEIGKYRDEKEQVKTSAHQVQTPFEIIPMPSMATDALKISANPSGMFYPQISKVSELHKHILHLLNAVEKKHFVFGDDYKDYGKDKAKLEGILEKFKKDSKTRLTQGDLSAIKSDIKEIEHKVKAAGSSIKHRSL</sequence>
<dbReference type="RefSeq" id="WP_148339669.1">
    <property type="nucleotide sequence ID" value="NZ_LR699119.1"/>
</dbReference>
<organism evidence="2 3">
    <name type="scientific">Aquicella siphonis</name>
    <dbReference type="NCBI Taxonomy" id="254247"/>
    <lineage>
        <taxon>Bacteria</taxon>
        <taxon>Pseudomonadati</taxon>
        <taxon>Pseudomonadota</taxon>
        <taxon>Gammaproteobacteria</taxon>
        <taxon>Legionellales</taxon>
        <taxon>Coxiellaceae</taxon>
        <taxon>Aquicella</taxon>
    </lineage>
</organism>
<dbReference type="InterPro" id="IPR016130">
    <property type="entry name" value="Tyr_Pase_AS"/>
</dbReference>